<feature type="transmembrane region" description="Helical" evidence="2">
    <location>
        <begin position="20"/>
        <end position="43"/>
    </location>
</feature>
<feature type="region of interest" description="Disordered" evidence="1">
    <location>
        <begin position="162"/>
        <end position="226"/>
    </location>
</feature>
<name>A0A1N6WST1_9ACTN</name>
<keyword evidence="2" id="KW-1133">Transmembrane helix</keyword>
<evidence type="ECO:0000256" key="2">
    <source>
        <dbReference type="SAM" id="Phobius"/>
    </source>
</evidence>
<feature type="transmembrane region" description="Helical" evidence="2">
    <location>
        <begin position="139"/>
        <end position="159"/>
    </location>
</feature>
<keyword evidence="2" id="KW-0472">Membrane</keyword>
<keyword evidence="4" id="KW-1185">Reference proteome</keyword>
<feature type="compositionally biased region" description="Low complexity" evidence="1">
    <location>
        <begin position="162"/>
        <end position="177"/>
    </location>
</feature>
<dbReference type="RefSeq" id="WP_076470057.1">
    <property type="nucleotide sequence ID" value="NZ_FTNF01000005.1"/>
</dbReference>
<feature type="transmembrane region" description="Helical" evidence="2">
    <location>
        <begin position="76"/>
        <end position="94"/>
    </location>
</feature>
<accession>A0A1N6WST1</accession>
<sequence>MEINNRPEAGPSGRFTSQHVWSAILALAGLATFGYAHTLPWIAVRPGQDLHERLRGLAPSGEVRTYALTDLTGSEVALYLGWLALLSVLVLAWVRPQWRDALRIAAKLSTLAVVALTFLPSGAAVDASGFPRADRPDSTYLAGTWLALSALGLLSRAALSALPRPHPTGTATTTAPPDESRAPEAEPPAGPEPAASGPATAGATGGHDGEPVPPFVTSSDWARPRSTSRRRPWLVGAAALGVVAVVLVATVLAWPRPDRSGDGSASERAERGTVDAAGTGDDSSGLGALLVTAPDYATPDLAPVRNDKFDSSRIMTLDEPAAMPVLAQLAGVRHTAGRAWTAPKSASMMVVLLEFGTPQLAEDFQTTYANMERLRRRSNSNWEVQLPSVPGAAAYIGPTGDTAVLPEVRVVARHDDIVVLVTASGGGLDQAATAATLLRRQYERL</sequence>
<feature type="region of interest" description="Disordered" evidence="1">
    <location>
        <begin position="256"/>
        <end position="285"/>
    </location>
</feature>
<dbReference type="STRING" id="1198245.SAMN05444858_10593"/>
<evidence type="ECO:0000256" key="1">
    <source>
        <dbReference type="SAM" id="MobiDB-lite"/>
    </source>
</evidence>
<protein>
    <submittedName>
        <fullName evidence="3">Uncharacterized protein</fullName>
    </submittedName>
</protein>
<reference evidence="3 4" key="1">
    <citation type="submission" date="2017-01" db="EMBL/GenBank/DDBJ databases">
        <authorList>
            <person name="Mah S.A."/>
            <person name="Swanson W.J."/>
            <person name="Moy G.W."/>
            <person name="Vacquier V.D."/>
        </authorList>
    </citation>
    <scope>NUCLEOTIDE SEQUENCE [LARGE SCALE GENOMIC DNA]</scope>
    <source>
        <strain evidence="3 4">DSM 45758</strain>
    </source>
</reference>
<feature type="compositionally biased region" description="Basic and acidic residues" evidence="1">
    <location>
        <begin position="256"/>
        <end position="273"/>
    </location>
</feature>
<proteinExistence type="predicted"/>
<evidence type="ECO:0000313" key="4">
    <source>
        <dbReference type="Proteomes" id="UP000186004"/>
    </source>
</evidence>
<evidence type="ECO:0000313" key="3">
    <source>
        <dbReference type="EMBL" id="SIQ93095.1"/>
    </source>
</evidence>
<dbReference type="OrthoDB" id="3388003at2"/>
<feature type="compositionally biased region" description="Low complexity" evidence="1">
    <location>
        <begin position="192"/>
        <end position="202"/>
    </location>
</feature>
<dbReference type="EMBL" id="FTNF01000005">
    <property type="protein sequence ID" value="SIQ93095.1"/>
    <property type="molecule type" value="Genomic_DNA"/>
</dbReference>
<dbReference type="AlphaFoldDB" id="A0A1N6WST1"/>
<feature type="transmembrane region" description="Helical" evidence="2">
    <location>
        <begin position="101"/>
        <end position="119"/>
    </location>
</feature>
<gene>
    <name evidence="3" type="ORF">SAMN05444858_10593</name>
</gene>
<keyword evidence="2" id="KW-0812">Transmembrane</keyword>
<dbReference type="Proteomes" id="UP000186004">
    <property type="component" value="Unassembled WGS sequence"/>
</dbReference>
<feature type="transmembrane region" description="Helical" evidence="2">
    <location>
        <begin position="233"/>
        <end position="254"/>
    </location>
</feature>
<organism evidence="3 4">
    <name type="scientific">Micromonospora avicenniae</name>
    <dbReference type="NCBI Taxonomy" id="1198245"/>
    <lineage>
        <taxon>Bacteria</taxon>
        <taxon>Bacillati</taxon>
        <taxon>Actinomycetota</taxon>
        <taxon>Actinomycetes</taxon>
        <taxon>Micromonosporales</taxon>
        <taxon>Micromonosporaceae</taxon>
        <taxon>Micromonospora</taxon>
    </lineage>
</organism>